<dbReference type="EMBL" id="LHXJ01000127">
    <property type="protein sequence ID" value="KXA88733.1"/>
    <property type="molecule type" value="Genomic_DNA"/>
</dbReference>
<sequence>MDKLLDSSEGLLQLSEERIFSMGPRDLSSALSYKNMIYGLGKMISVLEGNVYCVLGPDASITRNKKRWSSGFGYGGVIHWKDENVMFPEIRPNACGMLLMGLRELPDKDELIKKAVKLNENGIVLDGIEIEPDFGAGNHFFEFYDPLELPDGSSDALSSYDYFAILHGSGPELKNSIYSYAEEGERVKTPLGEITVLEDGEVDEYYKRWKELEDFSKRRRELLAERIVGEFGSISNYTHQGMFSINEARLGCYDTIDESEGNRLFPVALRWDCPVYIFEGKENLSEEILDRLEFRERAERLGLVDALKNINILPHGGGYEIGLNYQNVEVTNTNFGNVFMLSNPEPAGSLREIKPGTGIAEFGGMNVTNPRELPYTYRGKKIVRKTMELDLSDLVGKLRPLMTLKI</sequence>
<gene>
    <name evidence="1" type="ORF">AKJ57_06410</name>
</gene>
<reference evidence="1 2" key="1">
    <citation type="journal article" date="2016" name="Sci. Rep.">
        <title>Metabolic traits of an uncultured archaeal lineage -MSBL1- from brine pools of the Red Sea.</title>
        <authorList>
            <person name="Mwirichia R."/>
            <person name="Alam I."/>
            <person name="Rashid M."/>
            <person name="Vinu M."/>
            <person name="Ba-Alawi W."/>
            <person name="Anthony Kamau A."/>
            <person name="Kamanda Ngugi D."/>
            <person name="Goker M."/>
            <person name="Klenk H.P."/>
            <person name="Bajic V."/>
            <person name="Stingl U."/>
        </authorList>
    </citation>
    <scope>NUCLEOTIDE SEQUENCE [LARGE SCALE GENOMIC DNA]</scope>
    <source>
        <strain evidence="1">SCGC-AAA259A05</strain>
    </source>
</reference>
<protein>
    <submittedName>
        <fullName evidence="1">Uncharacterized protein</fullName>
    </submittedName>
</protein>
<dbReference type="Proteomes" id="UP000070163">
    <property type="component" value="Unassembled WGS sequence"/>
</dbReference>
<comment type="caution">
    <text evidence="1">The sequence shown here is derived from an EMBL/GenBank/DDBJ whole genome shotgun (WGS) entry which is preliminary data.</text>
</comment>
<name>A0A133U3H6_9EURY</name>
<dbReference type="AlphaFoldDB" id="A0A133U3H6"/>
<evidence type="ECO:0000313" key="1">
    <source>
        <dbReference type="EMBL" id="KXA88733.1"/>
    </source>
</evidence>
<evidence type="ECO:0000313" key="2">
    <source>
        <dbReference type="Proteomes" id="UP000070163"/>
    </source>
</evidence>
<organism evidence="1 2">
    <name type="scientific">candidate division MSBL1 archaeon SCGC-AAA259A05</name>
    <dbReference type="NCBI Taxonomy" id="1698259"/>
    <lineage>
        <taxon>Archaea</taxon>
        <taxon>Methanobacteriati</taxon>
        <taxon>Methanobacteriota</taxon>
        <taxon>candidate division MSBL1</taxon>
    </lineage>
</organism>
<proteinExistence type="predicted"/>
<keyword evidence="2" id="KW-1185">Reference proteome</keyword>
<accession>A0A133U3H6</accession>